<dbReference type="AlphaFoldDB" id="A0A2V1K1J5"/>
<accession>A0A2V1K1J5</accession>
<evidence type="ECO:0000313" key="3">
    <source>
        <dbReference type="Proteomes" id="UP000245212"/>
    </source>
</evidence>
<proteinExistence type="predicted"/>
<reference evidence="3" key="1">
    <citation type="submission" date="2018-05" db="EMBL/GenBank/DDBJ databases">
        <authorList>
            <person name="Li Y."/>
        </authorList>
    </citation>
    <scope>NUCLEOTIDE SEQUENCE [LARGE SCALE GENOMIC DNA]</scope>
    <source>
        <strain evidence="3">3d-2-2</strain>
    </source>
</reference>
<evidence type="ECO:0000313" key="2">
    <source>
        <dbReference type="EMBL" id="PWF21882.1"/>
    </source>
</evidence>
<protein>
    <submittedName>
        <fullName evidence="2">NAD(P)-dependent oxidoreductase</fullName>
    </submittedName>
</protein>
<dbReference type="SUPFAM" id="SSF51735">
    <property type="entry name" value="NAD(P)-binding Rossmann-fold domains"/>
    <property type="match status" value="1"/>
</dbReference>
<name>A0A2V1K1J5_9BURK</name>
<dbReference type="RefSeq" id="WP_109062698.1">
    <property type="nucleotide sequence ID" value="NZ_QETA01000006.1"/>
</dbReference>
<dbReference type="PANTHER" id="PTHR15020">
    <property type="entry name" value="FLAVIN REDUCTASE-RELATED"/>
    <property type="match status" value="1"/>
</dbReference>
<sequence>MTPVLVFGASRGTGLLLAQQLRQQGVAVQVMLRESVAADELLALGVSVVRGDALLPGDVAHAFAAQAGPCDVVSLLGGGPGDCRVDADGNINVIDHAVASGRVRRFVLVTAMGCGEMAPYRSPQAIAAFGAVVDAKSKAEAHLQAAWPDATILRPGGLRDGEATGQGILCADPQVHGFIQRADLAALVVRVLAAPEGLPGAFAVVDAGQAQCVNPVQAVALG</sequence>
<dbReference type="PANTHER" id="PTHR15020:SF50">
    <property type="entry name" value="UPF0659 PROTEIN YMR090W"/>
    <property type="match status" value="1"/>
</dbReference>
<gene>
    <name evidence="2" type="ORF">DD235_13915</name>
</gene>
<comment type="caution">
    <text evidence="2">The sequence shown here is derived from an EMBL/GenBank/DDBJ whole genome shotgun (WGS) entry which is preliminary data.</text>
</comment>
<dbReference type="InterPro" id="IPR016040">
    <property type="entry name" value="NAD(P)-bd_dom"/>
</dbReference>
<evidence type="ECO:0000259" key="1">
    <source>
        <dbReference type="Pfam" id="PF13460"/>
    </source>
</evidence>
<dbReference type="Pfam" id="PF13460">
    <property type="entry name" value="NAD_binding_10"/>
    <property type="match status" value="1"/>
</dbReference>
<dbReference type="EMBL" id="QETA01000006">
    <property type="protein sequence ID" value="PWF21882.1"/>
    <property type="molecule type" value="Genomic_DNA"/>
</dbReference>
<feature type="domain" description="NAD(P)-binding" evidence="1">
    <location>
        <begin position="8"/>
        <end position="195"/>
    </location>
</feature>
<dbReference type="InterPro" id="IPR036291">
    <property type="entry name" value="NAD(P)-bd_dom_sf"/>
</dbReference>
<dbReference type="Gene3D" id="3.40.50.720">
    <property type="entry name" value="NAD(P)-binding Rossmann-like Domain"/>
    <property type="match status" value="1"/>
</dbReference>
<keyword evidence="3" id="KW-1185">Reference proteome</keyword>
<organism evidence="2 3">
    <name type="scientific">Corticimicrobacter populi</name>
    <dbReference type="NCBI Taxonomy" id="2175229"/>
    <lineage>
        <taxon>Bacteria</taxon>
        <taxon>Pseudomonadati</taxon>
        <taxon>Pseudomonadota</taxon>
        <taxon>Betaproteobacteria</taxon>
        <taxon>Burkholderiales</taxon>
        <taxon>Alcaligenaceae</taxon>
        <taxon>Corticimicrobacter</taxon>
    </lineage>
</organism>
<dbReference type="Proteomes" id="UP000245212">
    <property type="component" value="Unassembled WGS sequence"/>
</dbReference>